<dbReference type="GO" id="GO:0008757">
    <property type="term" value="F:S-adenosylmethionine-dependent methyltransferase activity"/>
    <property type="evidence" value="ECO:0007669"/>
    <property type="project" value="TreeGrafter"/>
</dbReference>
<dbReference type="PROSITE" id="PS51682">
    <property type="entry name" value="SAM_OMT_I"/>
    <property type="match status" value="1"/>
</dbReference>
<keyword evidence="1 5" id="KW-0489">Methyltransferase</keyword>
<keyword evidence="4" id="KW-1133">Transmembrane helix</keyword>
<dbReference type="FunCoup" id="K9TWV2">
    <property type="interactions" value="319"/>
</dbReference>
<feature type="transmembrane region" description="Helical" evidence="4">
    <location>
        <begin position="6"/>
        <end position="24"/>
    </location>
</feature>
<gene>
    <name evidence="5" type="ORF">Chro_0945</name>
</gene>
<keyword evidence="6" id="KW-1185">Reference proteome</keyword>
<dbReference type="PANTHER" id="PTHR10509:SF14">
    <property type="entry name" value="CAFFEOYL-COA O-METHYLTRANSFERASE 3-RELATED"/>
    <property type="match status" value="1"/>
</dbReference>
<dbReference type="InterPro" id="IPR029063">
    <property type="entry name" value="SAM-dependent_MTases_sf"/>
</dbReference>
<dbReference type="HOGENOM" id="CLU_067676_5_1_3"/>
<keyword evidence="3" id="KW-0949">S-adenosyl-L-methionine</keyword>
<dbReference type="Proteomes" id="UP000010384">
    <property type="component" value="Chromosome"/>
</dbReference>
<reference evidence="5 6" key="1">
    <citation type="submission" date="2012-06" db="EMBL/GenBank/DDBJ databases">
        <title>Finished chromosome of genome of Chroococcidiopsis thermalis PCC 7203.</title>
        <authorList>
            <consortium name="US DOE Joint Genome Institute"/>
            <person name="Gugger M."/>
            <person name="Coursin T."/>
            <person name="Rippka R."/>
            <person name="Tandeau De Marsac N."/>
            <person name="Huntemann M."/>
            <person name="Wei C.-L."/>
            <person name="Han J."/>
            <person name="Detter J.C."/>
            <person name="Han C."/>
            <person name="Tapia R."/>
            <person name="Davenport K."/>
            <person name="Daligault H."/>
            <person name="Erkkila T."/>
            <person name="Gu W."/>
            <person name="Munk A.C.C."/>
            <person name="Teshima H."/>
            <person name="Xu Y."/>
            <person name="Chain P."/>
            <person name="Chen A."/>
            <person name="Krypides N."/>
            <person name="Mavromatis K."/>
            <person name="Markowitz V."/>
            <person name="Szeto E."/>
            <person name="Ivanova N."/>
            <person name="Mikhailova N."/>
            <person name="Ovchinnikova G."/>
            <person name="Pagani I."/>
            <person name="Pati A."/>
            <person name="Goodwin L."/>
            <person name="Peters L."/>
            <person name="Pitluck S."/>
            <person name="Woyke T."/>
            <person name="Kerfeld C."/>
        </authorList>
    </citation>
    <scope>NUCLEOTIDE SEQUENCE [LARGE SCALE GENOMIC DNA]</scope>
    <source>
        <strain evidence="5 6">PCC 7203</strain>
    </source>
</reference>
<dbReference type="PATRIC" id="fig|251229.3.peg.1120"/>
<evidence type="ECO:0000256" key="4">
    <source>
        <dbReference type="SAM" id="Phobius"/>
    </source>
</evidence>
<dbReference type="InterPro" id="IPR002935">
    <property type="entry name" value="SAM_O-MeTrfase"/>
</dbReference>
<dbReference type="InterPro" id="IPR050362">
    <property type="entry name" value="Cation-dep_OMT"/>
</dbReference>
<sequence length="258" mass="29105">MDSEYCSPLFLIFILTLFFDIIYLRSPLITDSIMTWQTLGLEPHLYDYLLSVSLREPEILTQLRQATARHPLGKMQIAPEQGQFIALLLQLIGAKKTLDIGVFMGYSSLVMALTLPVDGIVVSCEKNEEYAAIARHWWQQAGVAHKIDLHVAPAKETLHHLIETCASETFDFALIDADKSNYDSYYEQALQLIRPGGLIAIDNVLWSGRVADPQVQDNRTKKLRTLNQKLHQDKRITLSLVPIGDGLTLVRKVMNANC</sequence>
<keyword evidence="2 5" id="KW-0808">Transferase</keyword>
<evidence type="ECO:0000256" key="1">
    <source>
        <dbReference type="ARBA" id="ARBA00022603"/>
    </source>
</evidence>
<proteinExistence type="predicted"/>
<evidence type="ECO:0000256" key="2">
    <source>
        <dbReference type="ARBA" id="ARBA00022679"/>
    </source>
</evidence>
<dbReference type="PANTHER" id="PTHR10509">
    <property type="entry name" value="O-METHYLTRANSFERASE-RELATED"/>
    <property type="match status" value="1"/>
</dbReference>
<keyword evidence="4" id="KW-0812">Transmembrane</keyword>
<protein>
    <submittedName>
        <fullName evidence="5">O-methyltransferase family 3</fullName>
    </submittedName>
</protein>
<dbReference type="GO" id="GO:0032259">
    <property type="term" value="P:methylation"/>
    <property type="evidence" value="ECO:0007669"/>
    <property type="project" value="UniProtKB-KW"/>
</dbReference>
<evidence type="ECO:0000313" key="5">
    <source>
        <dbReference type="EMBL" id="AFY86479.1"/>
    </source>
</evidence>
<dbReference type="KEGG" id="cthe:Chro_0945"/>
<dbReference type="EMBL" id="CP003597">
    <property type="protein sequence ID" value="AFY86479.1"/>
    <property type="molecule type" value="Genomic_DNA"/>
</dbReference>
<dbReference type="InParanoid" id="K9TWV2"/>
<dbReference type="AlphaFoldDB" id="K9TWV2"/>
<evidence type="ECO:0000313" key="6">
    <source>
        <dbReference type="Proteomes" id="UP000010384"/>
    </source>
</evidence>
<dbReference type="Gene3D" id="3.40.50.150">
    <property type="entry name" value="Vaccinia Virus protein VP39"/>
    <property type="match status" value="1"/>
</dbReference>
<evidence type="ECO:0000256" key="3">
    <source>
        <dbReference type="ARBA" id="ARBA00022691"/>
    </source>
</evidence>
<name>K9TWV2_CHRTP</name>
<organism evidence="5 6">
    <name type="scientific">Chroococcidiopsis thermalis (strain PCC 7203)</name>
    <dbReference type="NCBI Taxonomy" id="251229"/>
    <lineage>
        <taxon>Bacteria</taxon>
        <taxon>Bacillati</taxon>
        <taxon>Cyanobacteriota</taxon>
        <taxon>Cyanophyceae</taxon>
        <taxon>Chroococcidiopsidales</taxon>
        <taxon>Chroococcidiopsidaceae</taxon>
        <taxon>Chroococcidiopsis</taxon>
    </lineage>
</organism>
<accession>K9TWV2</accession>
<keyword evidence="4" id="KW-0472">Membrane</keyword>
<dbReference type="GO" id="GO:0008171">
    <property type="term" value="F:O-methyltransferase activity"/>
    <property type="evidence" value="ECO:0007669"/>
    <property type="project" value="InterPro"/>
</dbReference>
<dbReference type="CDD" id="cd02440">
    <property type="entry name" value="AdoMet_MTases"/>
    <property type="match status" value="1"/>
</dbReference>
<dbReference type="SUPFAM" id="SSF53335">
    <property type="entry name" value="S-adenosyl-L-methionine-dependent methyltransferases"/>
    <property type="match status" value="1"/>
</dbReference>
<dbReference type="eggNOG" id="COG4122">
    <property type="taxonomic scope" value="Bacteria"/>
</dbReference>
<dbReference type="Pfam" id="PF01596">
    <property type="entry name" value="Methyltransf_3"/>
    <property type="match status" value="1"/>
</dbReference>